<keyword evidence="1" id="KW-0233">DNA recombination</keyword>
<feature type="compositionally biased region" description="Low complexity" evidence="2">
    <location>
        <begin position="1091"/>
        <end position="1108"/>
    </location>
</feature>
<keyword evidence="1" id="KW-0234">DNA repair</keyword>
<reference evidence="4" key="1">
    <citation type="submission" date="2023-07" db="EMBL/GenBank/DDBJ databases">
        <title>A chromosome-level genome assembly of Lolium multiflorum.</title>
        <authorList>
            <person name="Chen Y."/>
            <person name="Copetti D."/>
            <person name="Kolliker R."/>
            <person name="Studer B."/>
        </authorList>
    </citation>
    <scope>NUCLEOTIDE SEQUENCE</scope>
    <source>
        <strain evidence="4">02402/16</strain>
        <tissue evidence="4">Leaf</tissue>
    </source>
</reference>
<feature type="compositionally biased region" description="Basic and acidic residues" evidence="2">
    <location>
        <begin position="49"/>
        <end position="81"/>
    </location>
</feature>
<evidence type="ECO:0000313" key="5">
    <source>
        <dbReference type="Proteomes" id="UP001231189"/>
    </source>
</evidence>
<comment type="caution">
    <text evidence="4">The sequence shown here is derived from an EMBL/GenBank/DDBJ whole genome shotgun (WGS) entry which is preliminary data.</text>
</comment>
<sequence>MTNNLHSPCNNSSMLDDDENDWLHRNGTYMRDLRSIEELHNVSTSSGFHGEESYLSKSAYDERKRQRDSSEETRQRNRERYSLMPSGQRDSRLHKNRGTNSDEDSDLAGIFEPTEQDNLDTKQEEEAMHENDDDDECRIFNGLGDVFDSYRVTSDVPPRKQNDDPFDYVYHNLPTKHHVLKDVKDCEHCGAMKLQYEGPAFCCRKGKVKIAIPEVPHELRRLFTSQVDDDAKYFRKHMLLIMRSDSKLTNPDGYDKVISAEIPDKDKYPVLHALVVKHMLHGPCGALKKNSPCMIDGECRFRYPRQFCDATQQGKDSYPIYRRRDDGRKVKVRGAELDNRWVVPYNPGLLMRYNCHINVEACSSIKAVKYLFKYIYKGHDRASFSVDPAVDNDDGVINEIKQYRDARFVEPQDSIHRICAFPMFGVSPTVLQLQLHLENMQTVTFKEGDDLEDVINRDSSSMLIEYFKMNKVDPYARNFLYKEFPEFYRWIKGKKKWQTRKLKGRGQVGRIVYAHPAEGERYFLRVLLNHVRGATSYENLKTVNGKQCANFRESCEKRGLIETDKTLDDCLTESATFQMPYALRRLFATILVFCEVTNIRSLWDKHLEAMSEDYRRSQPNQAIVEQMVLSDIRDLVHSMGKDIGSYGLPDLDPTDDGCSSGHSREVQEELSIIPDKKDINLFTSLNTEQRAGFDEILSHVIDKRSQIFFVDGPGGTGKTYLYKALLAKVRSMGQIVVATATSGIAASIMPGGRTAHSRFKIPIRLTDSSMCDFTKQSGTAELLRRASLIIWDEVAMTKRQTVETLDRSLQDIMGCALPFGGKVVVFGGDFRQVLPVVTRGTRAQITDATLRRSYIWDKIRKIRLTRNMRAQTDQWFSSYLLRSGDGTEETIGDDYVRLPDDIVIPYAPTEEPVNKLIEDVFPSLHENAASGSYMSSRAILSTKNEHVDNLNTKMIERFPGQEKCGGERELTNLGWGRSFGQASPAEINGGEVGRRVDHPLWEARDTAKPREQSFLAGVPRRLRRYTSLSHGRRMKRCGSLQHALSPWPLIQWTEDPRLHLRRHPEMAQAAGGITRARARGGGGEGGGWSGDGPRASSGEAAALLPAAGGRERRLKLRRRKPEEGNRGC</sequence>
<dbReference type="GO" id="GO:0006281">
    <property type="term" value="P:DNA repair"/>
    <property type="evidence" value="ECO:0007669"/>
    <property type="project" value="UniProtKB-KW"/>
</dbReference>
<dbReference type="PANTHER" id="PTHR10492:SF94">
    <property type="entry name" value="ATP-DEPENDENT DNA HELICASE"/>
    <property type="match status" value="1"/>
</dbReference>
<dbReference type="Proteomes" id="UP001231189">
    <property type="component" value="Unassembled WGS sequence"/>
</dbReference>
<dbReference type="InterPro" id="IPR010285">
    <property type="entry name" value="DNA_helicase_pif1-like_DEAD"/>
</dbReference>
<gene>
    <name evidence="4" type="ORF">QYE76_035482</name>
</gene>
<evidence type="ECO:0000259" key="3">
    <source>
        <dbReference type="Pfam" id="PF05970"/>
    </source>
</evidence>
<dbReference type="GO" id="GO:0006310">
    <property type="term" value="P:DNA recombination"/>
    <property type="evidence" value="ECO:0007669"/>
    <property type="project" value="UniProtKB-KW"/>
</dbReference>
<dbReference type="PANTHER" id="PTHR10492">
    <property type="match status" value="1"/>
</dbReference>
<keyword evidence="1" id="KW-0347">Helicase</keyword>
<comment type="similarity">
    <text evidence="1">Belongs to the helicase family.</text>
</comment>
<keyword evidence="1" id="KW-0547">Nucleotide-binding</keyword>
<comment type="catalytic activity">
    <reaction evidence="1">
        <text>ATP + H2O = ADP + phosphate + H(+)</text>
        <dbReference type="Rhea" id="RHEA:13065"/>
        <dbReference type="ChEBI" id="CHEBI:15377"/>
        <dbReference type="ChEBI" id="CHEBI:15378"/>
        <dbReference type="ChEBI" id="CHEBI:30616"/>
        <dbReference type="ChEBI" id="CHEBI:43474"/>
        <dbReference type="ChEBI" id="CHEBI:456216"/>
        <dbReference type="EC" id="5.6.2.3"/>
    </reaction>
</comment>
<dbReference type="InterPro" id="IPR027417">
    <property type="entry name" value="P-loop_NTPase"/>
</dbReference>
<dbReference type="EC" id="5.6.2.3" evidence="1"/>
<dbReference type="EMBL" id="JAUUTY010000007">
    <property type="protein sequence ID" value="KAK1611809.1"/>
    <property type="molecule type" value="Genomic_DNA"/>
</dbReference>
<protein>
    <recommendedName>
        <fullName evidence="1">ATP-dependent DNA helicase</fullName>
        <ecNumber evidence="1">5.6.2.3</ecNumber>
    </recommendedName>
</protein>
<accession>A0AAD8VM93</accession>
<keyword evidence="1" id="KW-0227">DNA damage</keyword>
<dbReference type="Gene3D" id="3.40.50.300">
    <property type="entry name" value="P-loop containing nucleotide triphosphate hydrolases"/>
    <property type="match status" value="1"/>
</dbReference>
<evidence type="ECO:0000256" key="1">
    <source>
        <dbReference type="RuleBase" id="RU363044"/>
    </source>
</evidence>
<keyword evidence="1" id="KW-0067">ATP-binding</keyword>
<keyword evidence="1" id="KW-0378">Hydrolase</keyword>
<feature type="domain" description="DNA helicase Pif1-like DEAD-box helicase" evidence="3">
    <location>
        <begin position="685"/>
        <end position="888"/>
    </location>
</feature>
<feature type="region of interest" description="Disordered" evidence="2">
    <location>
        <begin position="1076"/>
        <end position="1128"/>
    </location>
</feature>
<dbReference type="GO" id="GO:0005524">
    <property type="term" value="F:ATP binding"/>
    <property type="evidence" value="ECO:0007669"/>
    <property type="project" value="UniProtKB-KW"/>
</dbReference>
<keyword evidence="5" id="KW-1185">Reference proteome</keyword>
<dbReference type="Pfam" id="PF05970">
    <property type="entry name" value="PIF1"/>
    <property type="match status" value="1"/>
</dbReference>
<dbReference type="SUPFAM" id="SSF52540">
    <property type="entry name" value="P-loop containing nucleoside triphosphate hydrolases"/>
    <property type="match status" value="2"/>
</dbReference>
<dbReference type="GO" id="GO:0043139">
    <property type="term" value="F:5'-3' DNA helicase activity"/>
    <property type="evidence" value="ECO:0007669"/>
    <property type="project" value="UniProtKB-EC"/>
</dbReference>
<organism evidence="4 5">
    <name type="scientific">Lolium multiflorum</name>
    <name type="common">Italian ryegrass</name>
    <name type="synonym">Lolium perenne subsp. multiflorum</name>
    <dbReference type="NCBI Taxonomy" id="4521"/>
    <lineage>
        <taxon>Eukaryota</taxon>
        <taxon>Viridiplantae</taxon>
        <taxon>Streptophyta</taxon>
        <taxon>Embryophyta</taxon>
        <taxon>Tracheophyta</taxon>
        <taxon>Spermatophyta</taxon>
        <taxon>Magnoliopsida</taxon>
        <taxon>Liliopsida</taxon>
        <taxon>Poales</taxon>
        <taxon>Poaceae</taxon>
        <taxon>BOP clade</taxon>
        <taxon>Pooideae</taxon>
        <taxon>Poodae</taxon>
        <taxon>Poeae</taxon>
        <taxon>Poeae Chloroplast Group 2 (Poeae type)</taxon>
        <taxon>Loliodinae</taxon>
        <taxon>Loliinae</taxon>
        <taxon>Lolium</taxon>
    </lineage>
</organism>
<name>A0AAD8VM93_LOLMU</name>
<evidence type="ECO:0000313" key="4">
    <source>
        <dbReference type="EMBL" id="KAK1611809.1"/>
    </source>
</evidence>
<feature type="region of interest" description="Disordered" evidence="2">
    <location>
        <begin position="43"/>
        <end position="132"/>
    </location>
</feature>
<feature type="compositionally biased region" description="Basic and acidic residues" evidence="2">
    <location>
        <begin position="119"/>
        <end position="130"/>
    </location>
</feature>
<dbReference type="AlphaFoldDB" id="A0AAD8VM93"/>
<evidence type="ECO:0000256" key="2">
    <source>
        <dbReference type="SAM" id="MobiDB-lite"/>
    </source>
</evidence>
<comment type="cofactor">
    <cofactor evidence="1">
        <name>Mg(2+)</name>
        <dbReference type="ChEBI" id="CHEBI:18420"/>
    </cofactor>
</comment>
<feature type="compositionally biased region" description="Gly residues" evidence="2">
    <location>
        <begin position="1079"/>
        <end position="1090"/>
    </location>
</feature>
<dbReference type="GO" id="GO:0016787">
    <property type="term" value="F:hydrolase activity"/>
    <property type="evidence" value="ECO:0007669"/>
    <property type="project" value="UniProtKB-KW"/>
</dbReference>
<proteinExistence type="inferred from homology"/>
<dbReference type="GO" id="GO:0000723">
    <property type="term" value="P:telomere maintenance"/>
    <property type="evidence" value="ECO:0007669"/>
    <property type="project" value="InterPro"/>
</dbReference>